<dbReference type="AlphaFoldDB" id="A0A6G3WMA2"/>
<name>A0A6G3WMA2_9ACTN</name>
<feature type="non-terminal residue" evidence="2">
    <location>
        <position position="138"/>
    </location>
</feature>
<dbReference type="GO" id="GO:0005737">
    <property type="term" value="C:cytoplasm"/>
    <property type="evidence" value="ECO:0007669"/>
    <property type="project" value="TreeGrafter"/>
</dbReference>
<proteinExistence type="predicted"/>
<dbReference type="InterPro" id="IPR042099">
    <property type="entry name" value="ANL_N_sf"/>
</dbReference>
<dbReference type="SUPFAM" id="SSF56801">
    <property type="entry name" value="Acetyl-CoA synthetase-like"/>
    <property type="match status" value="1"/>
</dbReference>
<evidence type="ECO:0000259" key="1">
    <source>
        <dbReference type="Pfam" id="PF00501"/>
    </source>
</evidence>
<accession>A0A6G3WMA2</accession>
<dbReference type="GO" id="GO:0043041">
    <property type="term" value="P:amino acid activation for nonribosomal peptide biosynthetic process"/>
    <property type="evidence" value="ECO:0007669"/>
    <property type="project" value="TreeGrafter"/>
</dbReference>
<dbReference type="InterPro" id="IPR000873">
    <property type="entry name" value="AMP-dep_synth/lig_dom"/>
</dbReference>
<dbReference type="Pfam" id="PF00501">
    <property type="entry name" value="AMP-binding"/>
    <property type="match status" value="1"/>
</dbReference>
<organism evidence="2">
    <name type="scientific">Streptomyces sp. SID7499</name>
    <dbReference type="NCBI Taxonomy" id="2706086"/>
    <lineage>
        <taxon>Bacteria</taxon>
        <taxon>Bacillati</taxon>
        <taxon>Actinomycetota</taxon>
        <taxon>Actinomycetes</taxon>
        <taxon>Kitasatosporales</taxon>
        <taxon>Streptomycetaceae</taxon>
        <taxon>Streptomyces</taxon>
    </lineage>
</organism>
<reference evidence="2" key="1">
    <citation type="submission" date="2020-01" db="EMBL/GenBank/DDBJ databases">
        <title>Insect and environment-associated Actinomycetes.</title>
        <authorList>
            <person name="Currrie C."/>
            <person name="Chevrette M."/>
            <person name="Carlson C."/>
            <person name="Stubbendieck R."/>
            <person name="Wendt-Pienkowski E."/>
        </authorList>
    </citation>
    <scope>NUCLEOTIDE SEQUENCE</scope>
    <source>
        <strain evidence="2">SID7499</strain>
    </source>
</reference>
<feature type="domain" description="AMP-dependent synthetase/ligase" evidence="1">
    <location>
        <begin position="3"/>
        <end position="138"/>
    </location>
</feature>
<dbReference type="GO" id="GO:0044550">
    <property type="term" value="P:secondary metabolite biosynthetic process"/>
    <property type="evidence" value="ECO:0007669"/>
    <property type="project" value="TreeGrafter"/>
</dbReference>
<dbReference type="EMBL" id="JAAGMN010000970">
    <property type="protein sequence ID" value="NEE06553.1"/>
    <property type="molecule type" value="Genomic_DNA"/>
</dbReference>
<evidence type="ECO:0000313" key="2">
    <source>
        <dbReference type="EMBL" id="NEE06553.1"/>
    </source>
</evidence>
<dbReference type="Gene3D" id="3.40.50.12780">
    <property type="entry name" value="N-terminal domain of ligase-like"/>
    <property type="match status" value="1"/>
</dbReference>
<dbReference type="PANTHER" id="PTHR45527">
    <property type="entry name" value="NONRIBOSOMAL PEPTIDE SYNTHETASE"/>
    <property type="match status" value="1"/>
</dbReference>
<protein>
    <submittedName>
        <fullName evidence="2">AMP-binding protein</fullName>
    </submittedName>
</protein>
<dbReference type="GO" id="GO:0031177">
    <property type="term" value="F:phosphopantetheine binding"/>
    <property type="evidence" value="ECO:0007669"/>
    <property type="project" value="TreeGrafter"/>
</dbReference>
<dbReference type="PANTHER" id="PTHR45527:SF1">
    <property type="entry name" value="FATTY ACID SYNTHASE"/>
    <property type="match status" value="1"/>
</dbReference>
<sequence length="138" mass="13946">DVSVGDLAMTLLSGAALALPGPSRELVGDGLADALEDSGATHVMLPAPLLGTLPEERPLPRLRCVVSGGEALSPGLVARWSAGRTVINAYGPTETTVAATLSDPLSPDTTPPIGRPVAGTRVLVLDDRLRPVPVGVAG</sequence>
<gene>
    <name evidence="2" type="ORF">G3M58_08875</name>
</gene>
<comment type="caution">
    <text evidence="2">The sequence shown here is derived from an EMBL/GenBank/DDBJ whole genome shotgun (WGS) entry which is preliminary data.</text>
</comment>
<feature type="non-terminal residue" evidence="2">
    <location>
        <position position="1"/>
    </location>
</feature>